<name>A0A255YQC1_9PROT</name>
<dbReference type="EMBL" id="NOXU01000032">
    <property type="protein sequence ID" value="OYQ31422.1"/>
    <property type="molecule type" value="Genomic_DNA"/>
</dbReference>
<sequence length="219" mass="23628">MPAEIRLPYLTPETSAAEIDKRLAAMGFQSLRSADIAAAASRSPQPAPGQNFHVWVDAPADGAGIRVAMIPESDGGYVLREISHEADTMGDQRLVPIALCPSAAAIMPPQVASGILDTVGLQIADVITYLEAAQAALRRRELSARKVVEATTVSIPTTDGRFVDLYIARASPFRCWWVAQIVDTPAATPCQIVMRTRRGTVRTISIEDGRRTRHQRAAA</sequence>
<organism evidence="1 2">
    <name type="scientific">Niveispirillum lacus</name>
    <dbReference type="NCBI Taxonomy" id="1981099"/>
    <lineage>
        <taxon>Bacteria</taxon>
        <taxon>Pseudomonadati</taxon>
        <taxon>Pseudomonadota</taxon>
        <taxon>Alphaproteobacteria</taxon>
        <taxon>Rhodospirillales</taxon>
        <taxon>Azospirillaceae</taxon>
        <taxon>Niveispirillum</taxon>
    </lineage>
</organism>
<reference evidence="1 2" key="1">
    <citation type="submission" date="2017-07" db="EMBL/GenBank/DDBJ databases">
        <title>Niveispirillum cyanobacteriorum sp. nov., isolated from cyanobacterial aggregates in a eutrophic lake.</title>
        <authorList>
            <person name="Cai H."/>
        </authorList>
    </citation>
    <scope>NUCLEOTIDE SEQUENCE [LARGE SCALE GENOMIC DNA]</scope>
    <source>
        <strain evidence="2">TH1-14</strain>
    </source>
</reference>
<gene>
    <name evidence="1" type="ORF">CHU95_19925</name>
</gene>
<protein>
    <submittedName>
        <fullName evidence="1">Uncharacterized protein</fullName>
    </submittedName>
</protein>
<evidence type="ECO:0000313" key="2">
    <source>
        <dbReference type="Proteomes" id="UP000216998"/>
    </source>
</evidence>
<evidence type="ECO:0000313" key="1">
    <source>
        <dbReference type="EMBL" id="OYQ31422.1"/>
    </source>
</evidence>
<proteinExistence type="predicted"/>
<comment type="caution">
    <text evidence="1">The sequence shown here is derived from an EMBL/GenBank/DDBJ whole genome shotgun (WGS) entry which is preliminary data.</text>
</comment>
<accession>A0A255YQC1</accession>
<dbReference type="Proteomes" id="UP000216998">
    <property type="component" value="Unassembled WGS sequence"/>
</dbReference>
<dbReference type="RefSeq" id="WP_094458101.1">
    <property type="nucleotide sequence ID" value="NZ_NOXU01000032.1"/>
</dbReference>
<keyword evidence="2" id="KW-1185">Reference proteome</keyword>
<dbReference type="AlphaFoldDB" id="A0A255YQC1"/>